<sequence length="35" mass="4285">IEQYGLHPDDIEDAYENWLHDVYGEGWEILDEYEK</sequence>
<name>A0A0F9IR52_9ZZZZ</name>
<gene>
    <name evidence="1" type="ORF">LCGC14_1846740</name>
</gene>
<dbReference type="EMBL" id="LAZR01018490">
    <property type="protein sequence ID" value="KKL96215.1"/>
    <property type="molecule type" value="Genomic_DNA"/>
</dbReference>
<dbReference type="AlphaFoldDB" id="A0A0F9IR52"/>
<proteinExistence type="predicted"/>
<protein>
    <submittedName>
        <fullName evidence="1">Uncharacterized protein</fullName>
    </submittedName>
</protein>
<comment type="caution">
    <text evidence="1">The sequence shown here is derived from an EMBL/GenBank/DDBJ whole genome shotgun (WGS) entry which is preliminary data.</text>
</comment>
<evidence type="ECO:0000313" key="1">
    <source>
        <dbReference type="EMBL" id="KKL96215.1"/>
    </source>
</evidence>
<accession>A0A0F9IR52</accession>
<reference evidence="1" key="1">
    <citation type="journal article" date="2015" name="Nature">
        <title>Complex archaea that bridge the gap between prokaryotes and eukaryotes.</title>
        <authorList>
            <person name="Spang A."/>
            <person name="Saw J.H."/>
            <person name="Jorgensen S.L."/>
            <person name="Zaremba-Niedzwiedzka K."/>
            <person name="Martijn J."/>
            <person name="Lind A.E."/>
            <person name="van Eijk R."/>
            <person name="Schleper C."/>
            <person name="Guy L."/>
            <person name="Ettema T.J."/>
        </authorList>
    </citation>
    <scope>NUCLEOTIDE SEQUENCE</scope>
</reference>
<organism evidence="1">
    <name type="scientific">marine sediment metagenome</name>
    <dbReference type="NCBI Taxonomy" id="412755"/>
    <lineage>
        <taxon>unclassified sequences</taxon>
        <taxon>metagenomes</taxon>
        <taxon>ecological metagenomes</taxon>
    </lineage>
</organism>
<feature type="non-terminal residue" evidence="1">
    <location>
        <position position="1"/>
    </location>
</feature>